<dbReference type="EMBL" id="ML170194">
    <property type="protein sequence ID" value="TDL19734.1"/>
    <property type="molecule type" value="Genomic_DNA"/>
</dbReference>
<proteinExistence type="predicted"/>
<gene>
    <name evidence="3" type="ORF">BD410DRAFT_874055</name>
</gene>
<evidence type="ECO:0000256" key="2">
    <source>
        <dbReference type="SAM" id="Phobius"/>
    </source>
</evidence>
<evidence type="ECO:0000256" key="1">
    <source>
        <dbReference type="SAM" id="MobiDB-lite"/>
    </source>
</evidence>
<dbReference type="VEuPathDB" id="FungiDB:BD410DRAFT_874055"/>
<accession>A0A4Y7PWF0</accession>
<evidence type="ECO:0000313" key="3">
    <source>
        <dbReference type="EMBL" id="TDL19734.1"/>
    </source>
</evidence>
<reference evidence="3 4" key="1">
    <citation type="submission" date="2018-06" db="EMBL/GenBank/DDBJ databases">
        <title>A transcriptomic atlas of mushroom development highlights an independent origin of complex multicellularity.</title>
        <authorList>
            <consortium name="DOE Joint Genome Institute"/>
            <person name="Krizsan K."/>
            <person name="Almasi E."/>
            <person name="Merenyi Z."/>
            <person name="Sahu N."/>
            <person name="Viragh M."/>
            <person name="Koszo T."/>
            <person name="Mondo S."/>
            <person name="Kiss B."/>
            <person name="Balint B."/>
            <person name="Kues U."/>
            <person name="Barry K."/>
            <person name="Hegedus J.C."/>
            <person name="Henrissat B."/>
            <person name="Johnson J."/>
            <person name="Lipzen A."/>
            <person name="Ohm R."/>
            <person name="Nagy I."/>
            <person name="Pangilinan J."/>
            <person name="Yan J."/>
            <person name="Xiong Y."/>
            <person name="Grigoriev I.V."/>
            <person name="Hibbett D.S."/>
            <person name="Nagy L.G."/>
        </authorList>
    </citation>
    <scope>NUCLEOTIDE SEQUENCE [LARGE SCALE GENOMIC DNA]</scope>
    <source>
        <strain evidence="3 4">SZMC22713</strain>
    </source>
</reference>
<feature type="region of interest" description="Disordered" evidence="1">
    <location>
        <begin position="115"/>
        <end position="139"/>
    </location>
</feature>
<evidence type="ECO:0000313" key="4">
    <source>
        <dbReference type="Proteomes" id="UP000294933"/>
    </source>
</evidence>
<feature type="transmembrane region" description="Helical" evidence="2">
    <location>
        <begin position="29"/>
        <end position="48"/>
    </location>
</feature>
<organism evidence="3 4">
    <name type="scientific">Rickenella mellea</name>
    <dbReference type="NCBI Taxonomy" id="50990"/>
    <lineage>
        <taxon>Eukaryota</taxon>
        <taxon>Fungi</taxon>
        <taxon>Dikarya</taxon>
        <taxon>Basidiomycota</taxon>
        <taxon>Agaricomycotina</taxon>
        <taxon>Agaricomycetes</taxon>
        <taxon>Hymenochaetales</taxon>
        <taxon>Rickenellaceae</taxon>
        <taxon>Rickenella</taxon>
    </lineage>
</organism>
<keyword evidence="2" id="KW-0472">Membrane</keyword>
<protein>
    <submittedName>
        <fullName evidence="3">Uncharacterized protein</fullName>
    </submittedName>
</protein>
<keyword evidence="2" id="KW-1133">Transmembrane helix</keyword>
<keyword evidence="4" id="KW-1185">Reference proteome</keyword>
<name>A0A4Y7PWF0_9AGAM</name>
<dbReference type="AlphaFoldDB" id="A0A4Y7PWF0"/>
<keyword evidence="2" id="KW-0812">Transmembrane</keyword>
<sequence length="229" mass="24803">MALAHAAANSQPRRLRVFSLPPPLTPSSLPGAAVSVAALLAWCVVIGARRRRVLARIAGCCCWWYRWCSGVGDLRAHAGGSRRAERCSRVREAAALEAATTMWWMMMGGEHSRDAGPRCGVSQTGKGGSGAGGRPRSLNPVLRRKSHPRFCVKVWTARNGDFETLYMSPKGTKASLRDTTVVFGGGPWKGSSATAESARAKIFELRGRPLTPLPLLPAWLRHTLYQGVK</sequence>
<dbReference type="Proteomes" id="UP000294933">
    <property type="component" value="Unassembled WGS sequence"/>
</dbReference>